<dbReference type="Pfam" id="PF17765">
    <property type="entry name" value="MLTR_LBD"/>
    <property type="match status" value="1"/>
</dbReference>
<dbReference type="GO" id="GO:0003677">
    <property type="term" value="F:DNA binding"/>
    <property type="evidence" value="ECO:0007669"/>
    <property type="project" value="InterPro"/>
</dbReference>
<dbReference type="RefSeq" id="WP_007624124.1">
    <property type="nucleotide sequence ID" value="NZ_BANX01000033.1"/>
</dbReference>
<sequence>MASPLGDFLRARRDSTAPEAVGLPPTSRRRAPGLRRAELATRAGISVEYLTRIEQGRDRNPSVQVVNALADALALDVSESEHLRYLTKITGGACIGHRGEGHPTRSVRPPVLRTLNLLEPGVAMVTNRLGDVLAHTDAFARVMRPSGLLDEQEPNMTRHLFVDDRAKRFFLDRDEVADHQVFDLRLGPSESASAWFVADLTERAGDDFAARLSRHLPPPDVPWRLAHPSAGTLTFERETLHLPSTDAQEIVVLLPADAATERGMAILLDGALPRPLRVG</sequence>
<dbReference type="AlphaFoldDB" id="M0QRQ6"/>
<evidence type="ECO:0000313" key="3">
    <source>
        <dbReference type="EMBL" id="GAC70247.1"/>
    </source>
</evidence>
<keyword evidence="4" id="KW-1185">Reference proteome</keyword>
<feature type="region of interest" description="Disordered" evidence="1">
    <location>
        <begin position="13"/>
        <end position="33"/>
    </location>
</feature>
<evidence type="ECO:0000256" key="1">
    <source>
        <dbReference type="SAM" id="MobiDB-lite"/>
    </source>
</evidence>
<dbReference type="Gene3D" id="1.10.260.40">
    <property type="entry name" value="lambda repressor-like DNA-binding domains"/>
    <property type="match status" value="1"/>
</dbReference>
<protein>
    <submittedName>
        <fullName evidence="3">Putative transcriptional regulator</fullName>
    </submittedName>
</protein>
<dbReference type="SMART" id="SM00530">
    <property type="entry name" value="HTH_XRE"/>
    <property type="match status" value="1"/>
</dbReference>
<dbReference type="OrthoDB" id="3608749at2"/>
<dbReference type="eggNOG" id="COG1396">
    <property type="taxonomic scope" value="Bacteria"/>
</dbReference>
<dbReference type="EMBL" id="BANX01000033">
    <property type="protein sequence ID" value="GAC70247.1"/>
    <property type="molecule type" value="Genomic_DNA"/>
</dbReference>
<organism evidence="3 4">
    <name type="scientific">Gordonia soli NBRC 108243</name>
    <dbReference type="NCBI Taxonomy" id="1223545"/>
    <lineage>
        <taxon>Bacteria</taxon>
        <taxon>Bacillati</taxon>
        <taxon>Actinomycetota</taxon>
        <taxon>Actinomycetes</taxon>
        <taxon>Mycobacteriales</taxon>
        <taxon>Gordoniaceae</taxon>
        <taxon>Gordonia</taxon>
    </lineage>
</organism>
<dbReference type="PROSITE" id="PS50943">
    <property type="entry name" value="HTH_CROC1"/>
    <property type="match status" value="1"/>
</dbReference>
<name>M0QRQ6_9ACTN</name>
<dbReference type="Gene3D" id="3.30.450.180">
    <property type="match status" value="1"/>
</dbReference>
<dbReference type="Proteomes" id="UP000011666">
    <property type="component" value="Unassembled WGS sequence"/>
</dbReference>
<dbReference type="Pfam" id="PF13560">
    <property type="entry name" value="HTH_31"/>
    <property type="match status" value="1"/>
</dbReference>
<dbReference type="InterPro" id="IPR010982">
    <property type="entry name" value="Lambda_DNA-bd_dom_sf"/>
</dbReference>
<accession>M0QRQ6</accession>
<dbReference type="InterPro" id="IPR041413">
    <property type="entry name" value="MLTR_LBD"/>
</dbReference>
<gene>
    <name evidence="3" type="ORF">GS4_33_00620</name>
</gene>
<evidence type="ECO:0000259" key="2">
    <source>
        <dbReference type="PROSITE" id="PS50943"/>
    </source>
</evidence>
<evidence type="ECO:0000313" key="4">
    <source>
        <dbReference type="Proteomes" id="UP000011666"/>
    </source>
</evidence>
<dbReference type="InterPro" id="IPR001387">
    <property type="entry name" value="Cro/C1-type_HTH"/>
</dbReference>
<reference evidence="3 4" key="1">
    <citation type="submission" date="2013-01" db="EMBL/GenBank/DDBJ databases">
        <title>Whole genome shotgun sequence of Gordonia soli NBRC 108243.</title>
        <authorList>
            <person name="Isaki-Nakamura S."/>
            <person name="Hosoyama A."/>
            <person name="Tsuchikane K."/>
            <person name="Ando Y."/>
            <person name="Baba S."/>
            <person name="Ohji S."/>
            <person name="Hamada M."/>
            <person name="Tamura T."/>
            <person name="Yamazoe A."/>
            <person name="Yamazaki S."/>
            <person name="Fujita N."/>
        </authorList>
    </citation>
    <scope>NUCLEOTIDE SEQUENCE [LARGE SCALE GENOMIC DNA]</scope>
    <source>
        <strain evidence="3 4">NBRC 108243</strain>
    </source>
</reference>
<comment type="caution">
    <text evidence="3">The sequence shown here is derived from an EMBL/GenBank/DDBJ whole genome shotgun (WGS) entry which is preliminary data.</text>
</comment>
<feature type="domain" description="HTH cro/C1-type" evidence="2">
    <location>
        <begin position="29"/>
        <end position="80"/>
    </location>
</feature>
<dbReference type="PANTHER" id="PTHR35010">
    <property type="entry name" value="BLL4672 PROTEIN-RELATED"/>
    <property type="match status" value="1"/>
</dbReference>
<proteinExistence type="predicted"/>
<dbReference type="STRING" id="1223545.GS4_33_00620"/>
<dbReference type="SUPFAM" id="SSF47413">
    <property type="entry name" value="lambda repressor-like DNA-binding domains"/>
    <property type="match status" value="1"/>
</dbReference>
<dbReference type="CDD" id="cd00093">
    <property type="entry name" value="HTH_XRE"/>
    <property type="match status" value="1"/>
</dbReference>